<sequence length="61" mass="7086">MLEAIIGFIISYIFVCIVLREKGDILNGYVIYTLSEKLQASFIIFLFGGYWIVLLVEYLLF</sequence>
<evidence type="ECO:0000256" key="1">
    <source>
        <dbReference type="SAM" id="Phobius"/>
    </source>
</evidence>
<organism evidence="2">
    <name type="scientific">CrAss-like virus sp. ctt4r3</name>
    <dbReference type="NCBI Taxonomy" id="2823619"/>
    <lineage>
        <taxon>Viruses</taxon>
        <taxon>Duplodnaviria</taxon>
        <taxon>Heunggongvirae</taxon>
        <taxon>Uroviricota</taxon>
        <taxon>Caudoviricetes</taxon>
        <taxon>Crassvirales</taxon>
    </lineage>
</organism>
<keyword evidence="1" id="KW-0472">Membrane</keyword>
<reference evidence="2" key="1">
    <citation type="journal article" date="2021" name="Proc. Natl. Acad. Sci. U.S.A.">
        <title>A Catalog of Tens of Thousands of Viruses from Human Metagenomes Reveals Hidden Associations with Chronic Diseases.</title>
        <authorList>
            <person name="Tisza M.J."/>
            <person name="Buck C.B."/>
        </authorList>
    </citation>
    <scope>NUCLEOTIDE SEQUENCE</scope>
    <source>
        <strain evidence="2">Ctt4r3</strain>
    </source>
</reference>
<name>A0A8S5L7I5_9CAUD</name>
<keyword evidence="1" id="KW-1133">Transmembrane helix</keyword>
<dbReference type="EMBL" id="BK014649">
    <property type="protein sequence ID" value="DAD65862.1"/>
    <property type="molecule type" value="Genomic_DNA"/>
</dbReference>
<protein>
    <submittedName>
        <fullName evidence="2">Uncharacterized protein</fullName>
    </submittedName>
</protein>
<proteinExistence type="predicted"/>
<feature type="transmembrane region" description="Helical" evidence="1">
    <location>
        <begin position="40"/>
        <end position="60"/>
    </location>
</feature>
<accession>A0A8S5L7I5</accession>
<keyword evidence="1" id="KW-0812">Transmembrane</keyword>
<evidence type="ECO:0000313" key="2">
    <source>
        <dbReference type="EMBL" id="DAD65862.1"/>
    </source>
</evidence>
<feature type="transmembrane region" description="Helical" evidence="1">
    <location>
        <begin position="5"/>
        <end position="20"/>
    </location>
</feature>